<evidence type="ECO:0000313" key="4">
    <source>
        <dbReference type="Proteomes" id="UP000677054"/>
    </source>
</evidence>
<proteinExistence type="predicted"/>
<evidence type="ECO:0008006" key="5">
    <source>
        <dbReference type="Google" id="ProtNLM"/>
    </source>
</evidence>
<reference evidence="3" key="1">
    <citation type="submission" date="2020-11" db="EMBL/GenBank/DDBJ databases">
        <authorList>
            <person name="Tran Van P."/>
        </authorList>
    </citation>
    <scope>NUCLEOTIDE SEQUENCE</scope>
</reference>
<protein>
    <recommendedName>
        <fullName evidence="5">Intraflagellar transport protein 22 homolog</fullName>
    </recommendedName>
</protein>
<gene>
    <name evidence="3" type="ORF">DSTB1V02_LOCUS6733</name>
</gene>
<evidence type="ECO:0000313" key="3">
    <source>
        <dbReference type="EMBL" id="CAD7246890.1"/>
    </source>
</evidence>
<evidence type="ECO:0000256" key="1">
    <source>
        <dbReference type="ARBA" id="ARBA00022741"/>
    </source>
</evidence>
<evidence type="ECO:0000256" key="2">
    <source>
        <dbReference type="ARBA" id="ARBA00023134"/>
    </source>
</evidence>
<keyword evidence="1" id="KW-0547">Nucleotide-binding</keyword>
<dbReference type="InterPro" id="IPR027417">
    <property type="entry name" value="P-loop_NTPase"/>
</dbReference>
<dbReference type="EMBL" id="LR900785">
    <property type="protein sequence ID" value="CAD7246890.1"/>
    <property type="molecule type" value="Genomic_DNA"/>
</dbReference>
<dbReference type="AlphaFoldDB" id="A0A7R9A430"/>
<dbReference type="OrthoDB" id="275177at2759"/>
<name>A0A7R9A430_9CRUS</name>
<dbReference type="GO" id="GO:0005525">
    <property type="term" value="F:GTP binding"/>
    <property type="evidence" value="ECO:0007669"/>
    <property type="project" value="UniProtKB-KW"/>
</dbReference>
<accession>A0A7R9A430</accession>
<sequence length="185" mass="20914">MYRVKIVIVGSPKSGKTYITNLLSEAVENVSGDYHPTKGVRIVEYECDQLNVNGKLARAEVELWDTSGDQKYESCWPAIQRDTHGVILLYDPAFEEQARHLDILYSHFVTQQGLKEQQCIIFSNKKPGGSQASLKLSSMLSRVPQIDLDLSSQPTALKTEIQRFLSEVLKVASQKRDQDEMLLIK</sequence>
<dbReference type="PRINTS" id="PR00449">
    <property type="entry name" value="RASTRNSFRMNG"/>
</dbReference>
<dbReference type="SUPFAM" id="SSF52540">
    <property type="entry name" value="P-loop containing nucleoside triphosphate hydrolases"/>
    <property type="match status" value="1"/>
</dbReference>
<dbReference type="Proteomes" id="UP000677054">
    <property type="component" value="Unassembled WGS sequence"/>
</dbReference>
<keyword evidence="2" id="KW-0342">GTP-binding</keyword>
<dbReference type="PANTHER" id="PTHR24073">
    <property type="entry name" value="DRAB5-RELATED"/>
    <property type="match status" value="1"/>
</dbReference>
<keyword evidence="4" id="KW-1185">Reference proteome</keyword>
<dbReference type="Pfam" id="PF08477">
    <property type="entry name" value="Roc"/>
    <property type="match status" value="1"/>
</dbReference>
<organism evidence="3">
    <name type="scientific">Darwinula stevensoni</name>
    <dbReference type="NCBI Taxonomy" id="69355"/>
    <lineage>
        <taxon>Eukaryota</taxon>
        <taxon>Metazoa</taxon>
        <taxon>Ecdysozoa</taxon>
        <taxon>Arthropoda</taxon>
        <taxon>Crustacea</taxon>
        <taxon>Oligostraca</taxon>
        <taxon>Ostracoda</taxon>
        <taxon>Podocopa</taxon>
        <taxon>Podocopida</taxon>
        <taxon>Darwinulocopina</taxon>
        <taxon>Darwinuloidea</taxon>
        <taxon>Darwinulidae</taxon>
        <taxon>Darwinula</taxon>
    </lineage>
</organism>
<dbReference type="Gene3D" id="3.40.50.300">
    <property type="entry name" value="P-loop containing nucleotide triphosphate hydrolases"/>
    <property type="match status" value="1"/>
</dbReference>
<dbReference type="EMBL" id="CAJPEV010001268">
    <property type="protein sequence ID" value="CAG0891746.1"/>
    <property type="molecule type" value="Genomic_DNA"/>
</dbReference>